<evidence type="ECO:0000313" key="2">
    <source>
        <dbReference type="EMBL" id="GLY70396.1"/>
    </source>
</evidence>
<dbReference type="Proteomes" id="UP001165136">
    <property type="component" value="Unassembled WGS sequence"/>
</dbReference>
<feature type="chain" id="PRO_5040988172" evidence="1">
    <location>
        <begin position="26"/>
        <end position="182"/>
    </location>
</feature>
<keyword evidence="1" id="KW-0732">Signal</keyword>
<comment type="caution">
    <text evidence="2">The sequence shown here is derived from an EMBL/GenBank/DDBJ whole genome shotgun (WGS) entry which is preliminary data.</text>
</comment>
<feature type="signal peptide" evidence="1">
    <location>
        <begin position="1"/>
        <end position="25"/>
    </location>
</feature>
<name>A0A9W6R798_9PSEU</name>
<evidence type="ECO:0000256" key="1">
    <source>
        <dbReference type="SAM" id="SignalP"/>
    </source>
</evidence>
<dbReference type="RefSeq" id="WP_156960441.1">
    <property type="nucleotide sequence ID" value="NZ_BSTI01000022.1"/>
</dbReference>
<reference evidence="2" key="1">
    <citation type="submission" date="2023-03" db="EMBL/GenBank/DDBJ databases">
        <title>Amycolatopsis taiwanensis NBRC 103393.</title>
        <authorList>
            <person name="Ichikawa N."/>
            <person name="Sato H."/>
            <person name="Tonouchi N."/>
        </authorList>
    </citation>
    <scope>NUCLEOTIDE SEQUENCE</scope>
    <source>
        <strain evidence="2">NBRC 103393</strain>
    </source>
</reference>
<sequence>MRRRPLALVGSLLALSVAVPAIAMASDGARPVAPSAAAAHAVQNVLKFDVMTPLTGPYIGAANPIRGLSGGGLPWEVREAKGEVHTDGKVKVKVRGLTLAHHDPVPVGQQGTNPSAQLKAIVSCQTVTAGAPAVVNVETAPVPATRTGDATIEGTVSLPSPCIAPIVFVTSPANAWFAVTGA</sequence>
<accession>A0A9W6R798</accession>
<protein>
    <submittedName>
        <fullName evidence="2">Uncharacterized protein</fullName>
    </submittedName>
</protein>
<dbReference type="AlphaFoldDB" id="A0A9W6R798"/>
<keyword evidence="3" id="KW-1185">Reference proteome</keyword>
<organism evidence="2 3">
    <name type="scientific">Amycolatopsis taiwanensis</name>
    <dbReference type="NCBI Taxonomy" id="342230"/>
    <lineage>
        <taxon>Bacteria</taxon>
        <taxon>Bacillati</taxon>
        <taxon>Actinomycetota</taxon>
        <taxon>Actinomycetes</taxon>
        <taxon>Pseudonocardiales</taxon>
        <taxon>Pseudonocardiaceae</taxon>
        <taxon>Amycolatopsis</taxon>
    </lineage>
</organism>
<dbReference type="EMBL" id="BSTI01000022">
    <property type="protein sequence ID" value="GLY70396.1"/>
    <property type="molecule type" value="Genomic_DNA"/>
</dbReference>
<gene>
    <name evidence="2" type="ORF">Atai01_70150</name>
</gene>
<evidence type="ECO:0000313" key="3">
    <source>
        <dbReference type="Proteomes" id="UP001165136"/>
    </source>
</evidence>
<proteinExistence type="predicted"/>